<sequence>MIEWQMPPDGGMYKLVGTRKVPNDISLIVLIDDDKEDTLHRREYSWRNVPNLHNEGLKQYLLSMSDGIERGFYDIALIDEELGELPEDWEKENFYVVREVKKP</sequence>
<evidence type="ECO:0000313" key="2">
    <source>
        <dbReference type="Proteomes" id="UP000269301"/>
    </source>
</evidence>
<dbReference type="OrthoDB" id="2972853at2"/>
<comment type="caution">
    <text evidence="1">The sequence shown here is derived from an EMBL/GenBank/DDBJ whole genome shotgun (WGS) entry which is preliminary data.</text>
</comment>
<keyword evidence="2" id="KW-1185">Reference proteome</keyword>
<organism evidence="1 2">
    <name type="scientific">Oceanobacillus halophilus</name>
    <dbReference type="NCBI Taxonomy" id="930130"/>
    <lineage>
        <taxon>Bacteria</taxon>
        <taxon>Bacillati</taxon>
        <taxon>Bacillota</taxon>
        <taxon>Bacilli</taxon>
        <taxon>Bacillales</taxon>
        <taxon>Bacillaceae</taxon>
        <taxon>Oceanobacillus</taxon>
    </lineage>
</organism>
<accession>A0A495A3W6</accession>
<dbReference type="AlphaFoldDB" id="A0A495A3W6"/>
<dbReference type="EMBL" id="RBZP01000004">
    <property type="protein sequence ID" value="RKQ34246.1"/>
    <property type="molecule type" value="Genomic_DNA"/>
</dbReference>
<protein>
    <submittedName>
        <fullName evidence="1">Uncharacterized protein</fullName>
    </submittedName>
</protein>
<gene>
    <name evidence="1" type="ORF">D8M06_07620</name>
</gene>
<name>A0A495A3W6_9BACI</name>
<evidence type="ECO:0000313" key="1">
    <source>
        <dbReference type="EMBL" id="RKQ34246.1"/>
    </source>
</evidence>
<dbReference type="RefSeq" id="WP_121203809.1">
    <property type="nucleotide sequence ID" value="NZ_RBZP01000004.1"/>
</dbReference>
<proteinExistence type="predicted"/>
<dbReference type="Proteomes" id="UP000269301">
    <property type="component" value="Unassembled WGS sequence"/>
</dbReference>
<reference evidence="1 2" key="1">
    <citation type="journal article" date="2016" name="Int. J. Syst. Evol. Microbiol.">
        <title>Oceanobacillus halophilus sp. nov., a novel moderately halophilic bacterium from a hypersaline lake.</title>
        <authorList>
            <person name="Amoozegar M.A."/>
            <person name="Bagheri M."/>
            <person name="Makhdoumi A."/>
            <person name="Nikou M.M."/>
            <person name="Fazeli S.A.S."/>
            <person name="Schumann P."/>
            <person name="Sproer C."/>
            <person name="Sanchez-Porro C."/>
            <person name="Ventosa A."/>
        </authorList>
    </citation>
    <scope>NUCLEOTIDE SEQUENCE [LARGE SCALE GENOMIC DNA]</scope>
    <source>
        <strain evidence="1 2">DSM 23996</strain>
    </source>
</reference>